<dbReference type="SUPFAM" id="SSF52980">
    <property type="entry name" value="Restriction endonuclease-like"/>
    <property type="match status" value="1"/>
</dbReference>
<dbReference type="EMBL" id="JAVIZC010000003">
    <property type="protein sequence ID" value="MDR6104078.1"/>
    <property type="molecule type" value="Genomic_DNA"/>
</dbReference>
<organism evidence="7 8">
    <name type="scientific">Agrobacterium larrymoorei</name>
    <dbReference type="NCBI Taxonomy" id="160699"/>
    <lineage>
        <taxon>Bacteria</taxon>
        <taxon>Pseudomonadati</taxon>
        <taxon>Pseudomonadota</taxon>
        <taxon>Alphaproteobacteria</taxon>
        <taxon>Hyphomicrobiales</taxon>
        <taxon>Rhizobiaceae</taxon>
        <taxon>Rhizobium/Agrobacterium group</taxon>
        <taxon>Agrobacterium</taxon>
    </lineage>
</organism>
<dbReference type="GO" id="GO:0016787">
    <property type="term" value="F:hydrolase activity"/>
    <property type="evidence" value="ECO:0007669"/>
    <property type="project" value="UniProtKB-KW"/>
</dbReference>
<evidence type="ECO:0000256" key="3">
    <source>
        <dbReference type="ARBA" id="ARBA00022763"/>
    </source>
</evidence>
<comment type="function">
    <text evidence="6">May nick specific sequences that contain T:G mispairs resulting from m5C-deamination.</text>
</comment>
<dbReference type="AlphaFoldDB" id="A0AAJ2EUW9"/>
<evidence type="ECO:0000256" key="1">
    <source>
        <dbReference type="ARBA" id="ARBA00022722"/>
    </source>
</evidence>
<comment type="similarity">
    <text evidence="6">Belongs to the vsr family.</text>
</comment>
<gene>
    <name evidence="7" type="ORF">QE369_004275</name>
</gene>
<dbReference type="GO" id="GO:0004519">
    <property type="term" value="F:endonuclease activity"/>
    <property type="evidence" value="ECO:0007669"/>
    <property type="project" value="UniProtKB-KW"/>
</dbReference>
<name>A0AAJ2EUW9_9HYPH</name>
<sequence length="140" mass="16508">MDTRTPDQRSRIMRAVKQRDTGPELLLRKALHRLGYRYRVHAKHLPGRPDLVFPSRKKVIFVHGCFWHGHDCSKGRLPKSRPEYWIPKIEANKARDERVISELKKDGWDVMVIWQCETKELEAVLTKTVRFLGVPKLLRS</sequence>
<evidence type="ECO:0000256" key="2">
    <source>
        <dbReference type="ARBA" id="ARBA00022759"/>
    </source>
</evidence>
<keyword evidence="5 6" id="KW-0234">DNA repair</keyword>
<dbReference type="PIRSF" id="PIRSF018267">
    <property type="entry name" value="VSR_endonuc"/>
    <property type="match status" value="1"/>
</dbReference>
<comment type="caution">
    <text evidence="7">The sequence shown here is derived from an EMBL/GenBank/DDBJ whole genome shotgun (WGS) entry which is preliminary data.</text>
</comment>
<keyword evidence="1 6" id="KW-0540">Nuclease</keyword>
<keyword evidence="2 6" id="KW-0255">Endonuclease</keyword>
<dbReference type="NCBIfam" id="TIGR00632">
    <property type="entry name" value="vsr"/>
    <property type="match status" value="1"/>
</dbReference>
<reference evidence="7" key="1">
    <citation type="submission" date="2023-08" db="EMBL/GenBank/DDBJ databases">
        <title>Functional and genomic diversity of the sorghum phyllosphere microbiome.</title>
        <authorList>
            <person name="Shade A."/>
        </authorList>
    </citation>
    <scope>NUCLEOTIDE SEQUENCE</scope>
    <source>
        <strain evidence="7">SORGH_AS_0974</strain>
    </source>
</reference>
<dbReference type="InterPro" id="IPR011335">
    <property type="entry name" value="Restrct_endonuc-II-like"/>
</dbReference>
<evidence type="ECO:0000313" key="8">
    <source>
        <dbReference type="Proteomes" id="UP001255601"/>
    </source>
</evidence>
<proteinExistence type="inferred from homology"/>
<evidence type="ECO:0000256" key="4">
    <source>
        <dbReference type="ARBA" id="ARBA00022801"/>
    </source>
</evidence>
<evidence type="ECO:0000256" key="5">
    <source>
        <dbReference type="ARBA" id="ARBA00023204"/>
    </source>
</evidence>
<accession>A0AAJ2EUW9</accession>
<dbReference type="EC" id="3.1.-.-" evidence="6"/>
<keyword evidence="3 6" id="KW-0227">DNA damage</keyword>
<dbReference type="InterPro" id="IPR004603">
    <property type="entry name" value="DNA_mismatch_endonuc_vsr"/>
</dbReference>
<evidence type="ECO:0000313" key="7">
    <source>
        <dbReference type="EMBL" id="MDR6104078.1"/>
    </source>
</evidence>
<protein>
    <recommendedName>
        <fullName evidence="6">Very short patch repair endonuclease</fullName>
        <ecNumber evidence="6">3.1.-.-</ecNumber>
    </recommendedName>
</protein>
<dbReference type="CDD" id="cd00221">
    <property type="entry name" value="Vsr"/>
    <property type="match status" value="1"/>
</dbReference>
<dbReference type="Gene3D" id="3.40.960.10">
    <property type="entry name" value="VSR Endonuclease"/>
    <property type="match status" value="1"/>
</dbReference>
<evidence type="ECO:0000256" key="6">
    <source>
        <dbReference type="PIRNR" id="PIRNR018267"/>
    </source>
</evidence>
<dbReference type="RefSeq" id="WP_309772306.1">
    <property type="nucleotide sequence ID" value="NZ_JAVIZC010000003.1"/>
</dbReference>
<dbReference type="Proteomes" id="UP001255601">
    <property type="component" value="Unassembled WGS sequence"/>
</dbReference>
<dbReference type="Pfam" id="PF03852">
    <property type="entry name" value="Vsr"/>
    <property type="match status" value="1"/>
</dbReference>
<keyword evidence="4 6" id="KW-0378">Hydrolase</keyword>
<dbReference type="GO" id="GO:0006298">
    <property type="term" value="P:mismatch repair"/>
    <property type="evidence" value="ECO:0007669"/>
    <property type="project" value="UniProtKB-UniRule"/>
</dbReference>